<dbReference type="EMBL" id="JBHPBY010000106">
    <property type="protein sequence ID" value="MFC1850536.1"/>
    <property type="molecule type" value="Genomic_DNA"/>
</dbReference>
<evidence type="ECO:0000313" key="3">
    <source>
        <dbReference type="EMBL" id="MFC1850536.1"/>
    </source>
</evidence>
<dbReference type="GO" id="GO:0016757">
    <property type="term" value="F:glycosyltransferase activity"/>
    <property type="evidence" value="ECO:0007669"/>
    <property type="project" value="UniProtKB-KW"/>
</dbReference>
<dbReference type="EC" id="2.4.-.-" evidence="3"/>
<feature type="transmembrane region" description="Helical" evidence="1">
    <location>
        <begin position="306"/>
        <end position="325"/>
    </location>
</feature>
<comment type="caution">
    <text evidence="3">The sequence shown here is derived from an EMBL/GenBank/DDBJ whole genome shotgun (WGS) entry which is preliminary data.</text>
</comment>
<dbReference type="PANTHER" id="PTHR43685:SF3">
    <property type="entry name" value="SLR2126 PROTEIN"/>
    <property type="match status" value="1"/>
</dbReference>
<organism evidence="3 4">
    <name type="scientific">candidate division CSSED10-310 bacterium</name>
    <dbReference type="NCBI Taxonomy" id="2855610"/>
    <lineage>
        <taxon>Bacteria</taxon>
        <taxon>Bacteria division CSSED10-310</taxon>
    </lineage>
</organism>
<dbReference type="SUPFAM" id="SSF53448">
    <property type="entry name" value="Nucleotide-diphospho-sugar transferases"/>
    <property type="match status" value="1"/>
</dbReference>
<evidence type="ECO:0000256" key="1">
    <source>
        <dbReference type="SAM" id="Phobius"/>
    </source>
</evidence>
<feature type="domain" description="Glycosyltransferase 2-like" evidence="2">
    <location>
        <begin position="6"/>
        <end position="161"/>
    </location>
</feature>
<reference evidence="3 4" key="1">
    <citation type="submission" date="2024-09" db="EMBL/GenBank/DDBJ databases">
        <title>Laminarin stimulates single cell rates of sulfate reduction while oxygen inhibits transcriptomic activity in coastal marine sediment.</title>
        <authorList>
            <person name="Lindsay M."/>
            <person name="Orcutt B."/>
            <person name="Emerson D."/>
            <person name="Stepanauskas R."/>
            <person name="D'Angelo T."/>
        </authorList>
    </citation>
    <scope>NUCLEOTIDE SEQUENCE [LARGE SCALE GENOMIC DNA]</scope>
    <source>
        <strain evidence="3">SAG AM-311-K15</strain>
    </source>
</reference>
<feature type="transmembrane region" description="Helical" evidence="1">
    <location>
        <begin position="270"/>
        <end position="294"/>
    </location>
</feature>
<dbReference type="InterPro" id="IPR001173">
    <property type="entry name" value="Glyco_trans_2-like"/>
</dbReference>
<evidence type="ECO:0000313" key="4">
    <source>
        <dbReference type="Proteomes" id="UP001594351"/>
    </source>
</evidence>
<sequence>MTVSVSVVIPVKDSGRTLAACLQSIRESTPPPVEIIMVDDGSTDDSLQIAQAYPLVRIIHTARQSRGVARARNLGAQAARGEVILFIDSDIVVQPDAFTVIKEKFDDPAIQAIVGLLSPETEYRNFSSDYKNLWIHYTYLIQPHTTSLFYTSIAAIRRSLFLECGGFDEFYRRPGLEDTDFGNKLYKLGYAVHLTPELQVRHLKYYRLSDLFKLDYHRAMGLVKIQLRRGLSGVKAGNLSSVPLSFILSIPPASLCCFALLLGLSTGHYFFIMLSGVLGLLSIVLNRGILSFLYQQRGILFTLRTILFLLSDSIVLVFGAGRAIIDYLGGRRY</sequence>
<protein>
    <submittedName>
        <fullName evidence="3">Glycosyltransferase family 2 protein</fullName>
        <ecNumber evidence="3">2.4.-.-</ecNumber>
    </submittedName>
</protein>
<keyword evidence="1" id="KW-0472">Membrane</keyword>
<dbReference type="Pfam" id="PF00535">
    <property type="entry name" value="Glycos_transf_2"/>
    <property type="match status" value="1"/>
</dbReference>
<keyword evidence="1" id="KW-1133">Transmembrane helix</keyword>
<dbReference type="InterPro" id="IPR029044">
    <property type="entry name" value="Nucleotide-diphossugar_trans"/>
</dbReference>
<keyword evidence="3" id="KW-0328">Glycosyltransferase</keyword>
<keyword evidence="3" id="KW-0808">Transferase</keyword>
<dbReference type="Gene3D" id="3.90.550.10">
    <property type="entry name" value="Spore Coat Polysaccharide Biosynthesis Protein SpsA, Chain A"/>
    <property type="match status" value="1"/>
</dbReference>
<dbReference type="PANTHER" id="PTHR43685">
    <property type="entry name" value="GLYCOSYLTRANSFERASE"/>
    <property type="match status" value="1"/>
</dbReference>
<keyword evidence="4" id="KW-1185">Reference proteome</keyword>
<evidence type="ECO:0000259" key="2">
    <source>
        <dbReference type="Pfam" id="PF00535"/>
    </source>
</evidence>
<gene>
    <name evidence="3" type="ORF">ACFL27_10125</name>
</gene>
<dbReference type="Proteomes" id="UP001594351">
    <property type="component" value="Unassembled WGS sequence"/>
</dbReference>
<proteinExistence type="predicted"/>
<dbReference type="InterPro" id="IPR050834">
    <property type="entry name" value="Glycosyltransf_2"/>
</dbReference>
<keyword evidence="1" id="KW-0812">Transmembrane</keyword>
<name>A0ABV6YWE8_UNCC1</name>
<accession>A0ABV6YWE8</accession>